<dbReference type="SUPFAM" id="SSF140356">
    <property type="entry name" value="PPK N-terminal domain-like"/>
    <property type="match status" value="1"/>
</dbReference>
<dbReference type="InterPro" id="IPR003414">
    <property type="entry name" value="PP_kinase"/>
</dbReference>
<evidence type="ECO:0000313" key="12">
    <source>
        <dbReference type="EMBL" id="AEG19228.1"/>
    </source>
</evidence>
<sequence>MSEKDYSYTQNRELSWLRFNDRVLEEAEDASVPLLERLKYVSIFTSNLDEFYMVRCGSLYDLSLINEDYVDNKTGLSAQDQLDAIYDRSKFLYKRRDEVFKSVNSLLKEQGIYDLDFGDLTKSETKFINKYFFNYIFPVLSPQIIDVQHPFPHLLNKSLNVICIVKNKEGKNLYGLIPIPSSLPKLVYSPNEGMRFILIEKIIYEYANEIFSNYKIEFKTIVSVTRNADIALSNSQIDEDEDYRGYMKKILKKRTRLAPIRLEFYKYSDSKLTKFLSNQLNIEKNQVQISNTPLDMIYVLELCDHIKDVNQLIFHKLSFNPYYPKIPKTVKEGKLISQLKKRDILLFYPYESMEPFLSLLKEAANDENVISIQITIYRLARSSSVIKYLLEACENGKDVTALIELRARFDEERNIHYAGLLEEAGCRVLYGFEEYKVHSKICLITRKERNKIQYITQLGTGNYNEKTCKLYTDLSFITANQAIGEDAMLFFKNMAISNLNGEYNKLFVAPFRLKPKLIEKINMEIENARNNRPANIIMKMNSLTDRELIDMLSNASNAGVKIRLIVRGICCLVPGLPGKTENIEVISIVGRFLEHARIYCFGTGKDVSIYLSSGDLMTRNTEKRVEITFPIENSILKKKIIHILDIMLNDNVKARKINDKGEYERVIRSVDLIDSQYYFMQEDLSQIEEEPIVKESFFSKLKNLFKMIGK</sequence>
<dbReference type="InterPro" id="IPR036832">
    <property type="entry name" value="PPK_N_dom_sf"/>
</dbReference>
<proteinExistence type="inferred from homology"/>
<dbReference type="Pfam" id="PF02503">
    <property type="entry name" value="PP_kinase"/>
    <property type="match status" value="1"/>
</dbReference>
<dbReference type="InterPro" id="IPR025198">
    <property type="entry name" value="PPK_N_dom"/>
</dbReference>
<keyword evidence="13" id="KW-1185">Reference proteome</keyword>
<feature type="binding site" evidence="6">
    <location>
        <position position="47"/>
    </location>
    <ligand>
        <name>ATP</name>
        <dbReference type="ChEBI" id="CHEBI:30616"/>
    </ligand>
</feature>
<dbReference type="Proteomes" id="UP000009231">
    <property type="component" value="Chromosome"/>
</dbReference>
<evidence type="ECO:0000313" key="13">
    <source>
        <dbReference type="Proteomes" id="UP000009231"/>
    </source>
</evidence>
<evidence type="ECO:0000259" key="10">
    <source>
        <dbReference type="Pfam" id="PF13090"/>
    </source>
</evidence>
<evidence type="ECO:0000256" key="7">
    <source>
        <dbReference type="RuleBase" id="RU003800"/>
    </source>
</evidence>
<dbReference type="STRING" id="868131.MSWAN_2220"/>
<keyword evidence="4 6" id="KW-0418">Kinase</keyword>
<feature type="domain" description="Polyphosphate kinase N-terminal" evidence="9">
    <location>
        <begin position="10"/>
        <end position="113"/>
    </location>
</feature>
<dbReference type="PANTHER" id="PTHR30218">
    <property type="entry name" value="POLYPHOSPHATE KINASE"/>
    <property type="match status" value="1"/>
</dbReference>
<dbReference type="NCBIfam" id="NF003921">
    <property type="entry name" value="PRK05443.2-2"/>
    <property type="match status" value="1"/>
</dbReference>
<feature type="domain" description="Polyphosphate kinase C-terminal" evidence="11">
    <location>
        <begin position="335"/>
        <end position="495"/>
    </location>
</feature>
<evidence type="ECO:0000259" key="9">
    <source>
        <dbReference type="Pfam" id="PF13089"/>
    </source>
</evidence>
<dbReference type="eggNOG" id="arCOG04535">
    <property type="taxonomic scope" value="Archaea"/>
</dbReference>
<evidence type="ECO:0000256" key="5">
    <source>
        <dbReference type="ARBA" id="ARBA00022840"/>
    </source>
</evidence>
<dbReference type="AlphaFoldDB" id="F6D4I8"/>
<feature type="binding site" evidence="6">
    <location>
        <position position="471"/>
    </location>
    <ligand>
        <name>ATP</name>
        <dbReference type="ChEBI" id="CHEBI:30616"/>
    </ligand>
</feature>
<dbReference type="KEGG" id="mew:MSWAN_2220"/>
<dbReference type="RefSeq" id="WP_013826727.1">
    <property type="nucleotide sequence ID" value="NC_015574.1"/>
</dbReference>
<feature type="binding site" evidence="6">
    <location>
        <position position="595"/>
    </location>
    <ligand>
        <name>ATP</name>
        <dbReference type="ChEBI" id="CHEBI:30616"/>
    </ligand>
</feature>
<dbReference type="InterPro" id="IPR036830">
    <property type="entry name" value="PP_kinase_middle_dom_sf"/>
</dbReference>
<dbReference type="EMBL" id="CP002772">
    <property type="protein sequence ID" value="AEG19228.1"/>
    <property type="molecule type" value="Genomic_DNA"/>
</dbReference>
<evidence type="ECO:0000259" key="11">
    <source>
        <dbReference type="Pfam" id="PF17941"/>
    </source>
</evidence>
<dbReference type="InterPro" id="IPR025200">
    <property type="entry name" value="PPK_C_dom2"/>
</dbReference>
<feature type="binding site" evidence="6">
    <location>
        <position position="567"/>
    </location>
    <ligand>
        <name>ATP</name>
        <dbReference type="ChEBI" id="CHEBI:30616"/>
    </ligand>
</feature>
<evidence type="ECO:0000256" key="1">
    <source>
        <dbReference type="ARBA" id="ARBA00022553"/>
    </source>
</evidence>
<dbReference type="GO" id="GO:0008976">
    <property type="term" value="F:polyphosphate kinase activity"/>
    <property type="evidence" value="ECO:0007669"/>
    <property type="project" value="UniProtKB-UniRule"/>
</dbReference>
<dbReference type="Gene3D" id="3.30.1840.10">
    <property type="entry name" value="Polyphosphate kinase middle domain"/>
    <property type="match status" value="1"/>
</dbReference>
<comment type="similarity">
    <text evidence="6 7">Belongs to the polyphosphate kinase 1 (PPK1) family.</text>
</comment>
<dbReference type="PANTHER" id="PTHR30218:SF0">
    <property type="entry name" value="POLYPHOSPHATE KINASE"/>
    <property type="match status" value="1"/>
</dbReference>
<dbReference type="CDD" id="cd09168">
    <property type="entry name" value="PLDc_PaPPK1_C2_like"/>
    <property type="match status" value="1"/>
</dbReference>
<dbReference type="NCBIfam" id="TIGR03705">
    <property type="entry name" value="poly_P_kin"/>
    <property type="match status" value="1"/>
</dbReference>
<dbReference type="HAMAP" id="MF_00347">
    <property type="entry name" value="Polyphosphate_kinase"/>
    <property type="match status" value="1"/>
</dbReference>
<name>F6D4I8_METPW</name>
<dbReference type="HOGENOM" id="CLU_009678_3_0_2"/>
<dbReference type="NCBIfam" id="NF003917">
    <property type="entry name" value="PRK05443.1-1"/>
    <property type="match status" value="1"/>
</dbReference>
<dbReference type="GO" id="GO:0046872">
    <property type="term" value="F:metal ion binding"/>
    <property type="evidence" value="ECO:0007669"/>
    <property type="project" value="UniProtKB-KW"/>
</dbReference>
<organism evidence="12 13">
    <name type="scientific">Methanobacterium paludis (strain DSM 25820 / JCM 18151 / SWAN1)</name>
    <dbReference type="NCBI Taxonomy" id="868131"/>
    <lineage>
        <taxon>Archaea</taxon>
        <taxon>Methanobacteriati</taxon>
        <taxon>Methanobacteriota</taxon>
        <taxon>Methanomada group</taxon>
        <taxon>Methanobacteria</taxon>
        <taxon>Methanobacteriales</taxon>
        <taxon>Methanobacteriaceae</taxon>
        <taxon>Methanobacterium</taxon>
    </lineage>
</organism>
<dbReference type="Gene3D" id="1.20.58.310">
    <property type="entry name" value="Polyphosphate kinase N-terminal domain"/>
    <property type="match status" value="1"/>
</dbReference>
<comment type="function">
    <text evidence="6 7">Catalyzes the reversible transfer of the terminal phosphate of ATP to form a long-chain polyphosphate (polyP).</text>
</comment>
<keyword evidence="3 6" id="KW-0547">Nucleotide-binding</keyword>
<comment type="catalytic activity">
    <reaction evidence="6 7">
        <text>[phosphate](n) + ATP = [phosphate](n+1) + ADP</text>
        <dbReference type="Rhea" id="RHEA:19573"/>
        <dbReference type="Rhea" id="RHEA-COMP:9859"/>
        <dbReference type="Rhea" id="RHEA-COMP:14280"/>
        <dbReference type="ChEBI" id="CHEBI:16838"/>
        <dbReference type="ChEBI" id="CHEBI:30616"/>
        <dbReference type="ChEBI" id="CHEBI:456216"/>
        <dbReference type="EC" id="2.7.4.1"/>
    </reaction>
</comment>
<evidence type="ECO:0000256" key="6">
    <source>
        <dbReference type="HAMAP-Rule" id="MF_00347"/>
    </source>
</evidence>
<feature type="domain" description="Polyphosphate kinase C-terminal" evidence="10">
    <location>
        <begin position="506"/>
        <end position="667"/>
    </location>
</feature>
<dbReference type="GO" id="GO:0009358">
    <property type="term" value="C:polyphosphate kinase complex"/>
    <property type="evidence" value="ECO:0007669"/>
    <property type="project" value="InterPro"/>
</dbReference>
<comment type="cofactor">
    <cofactor evidence="6">
        <name>Mg(2+)</name>
        <dbReference type="ChEBI" id="CHEBI:18420"/>
    </cofactor>
</comment>
<keyword evidence="1 6" id="KW-0597">Phosphoprotein</keyword>
<feature type="active site" description="Phosphohistidine intermediate" evidence="6">
    <location>
        <position position="438"/>
    </location>
</feature>
<comment type="PTM">
    <text evidence="6 7">An intermediate of this reaction is the autophosphorylated ppk in which a phosphate is covalently linked to a histidine residue through a N-P bond.</text>
</comment>
<accession>F6D4I8</accession>
<dbReference type="GeneID" id="10669745"/>
<dbReference type="GO" id="GO:0006799">
    <property type="term" value="P:polyphosphate biosynthetic process"/>
    <property type="evidence" value="ECO:0007669"/>
    <property type="project" value="UniProtKB-UniRule"/>
</dbReference>
<keyword evidence="6" id="KW-0479">Metal-binding</keyword>
<dbReference type="Pfam" id="PF13089">
    <property type="entry name" value="PP_kinase_N"/>
    <property type="match status" value="1"/>
</dbReference>
<feature type="binding site" evidence="6">
    <location>
        <position position="408"/>
    </location>
    <ligand>
        <name>Mg(2+)</name>
        <dbReference type="ChEBI" id="CHEBI:18420"/>
    </ligand>
</feature>
<feature type="domain" description="Polyphosphate kinase middle" evidence="8">
    <location>
        <begin position="124"/>
        <end position="299"/>
    </location>
</feature>
<protein>
    <recommendedName>
        <fullName evidence="6 7">Polyphosphate kinase</fullName>
        <ecNumber evidence="6 7">2.7.4.1</ecNumber>
    </recommendedName>
    <alternativeName>
        <fullName evidence="6">ATP-polyphosphate phosphotransferase</fullName>
    </alternativeName>
    <alternativeName>
        <fullName evidence="6">Polyphosphoric acid kinase</fullName>
    </alternativeName>
</protein>
<dbReference type="Gene3D" id="3.30.870.10">
    <property type="entry name" value="Endonuclease Chain A"/>
    <property type="match status" value="2"/>
</dbReference>
<dbReference type="GO" id="GO:0005524">
    <property type="term" value="F:ATP binding"/>
    <property type="evidence" value="ECO:0007669"/>
    <property type="project" value="UniProtKB-KW"/>
</dbReference>
<evidence type="ECO:0000256" key="3">
    <source>
        <dbReference type="ARBA" id="ARBA00022741"/>
    </source>
</evidence>
<keyword evidence="2 6" id="KW-0808">Transferase</keyword>
<dbReference type="PIRSF" id="PIRSF015589">
    <property type="entry name" value="PP_kinase"/>
    <property type="match status" value="1"/>
</dbReference>
<reference evidence="12 13" key="1">
    <citation type="journal article" date="2014" name="Int. J. Syst. Evol. Microbiol.">
        <title>Methanobacterium paludis sp. nov. and a novel strain of Methanobacterium lacus isolated from northern peatlands.</title>
        <authorList>
            <person name="Cadillo-Quiroz H."/>
            <person name="Brauer S.L."/>
            <person name="Goodson N."/>
            <person name="Yavitt J.B."/>
            <person name="Zinder S.H."/>
        </authorList>
    </citation>
    <scope>NUCLEOTIDE SEQUENCE [LARGE SCALE GENOMIC DNA]</scope>
    <source>
        <strain evidence="13">DSM 25820 / JCM 18151 / SWAN1</strain>
    </source>
</reference>
<evidence type="ECO:0000256" key="4">
    <source>
        <dbReference type="ARBA" id="ARBA00022777"/>
    </source>
</evidence>
<dbReference type="EC" id="2.7.4.1" evidence="6 7"/>
<keyword evidence="6" id="KW-0460">Magnesium</keyword>
<dbReference type="InterPro" id="IPR041108">
    <property type="entry name" value="PP_kinase_C_1"/>
</dbReference>
<dbReference type="InterPro" id="IPR024953">
    <property type="entry name" value="PP_kinase_middle"/>
</dbReference>
<feature type="binding site" evidence="6">
    <location>
        <position position="378"/>
    </location>
    <ligand>
        <name>Mg(2+)</name>
        <dbReference type="ChEBI" id="CHEBI:18420"/>
    </ligand>
</feature>
<gene>
    <name evidence="6" type="primary">ppk</name>
    <name evidence="12" type="ordered locus">MSWAN_2220</name>
</gene>
<dbReference type="SUPFAM" id="SSF143724">
    <property type="entry name" value="PHP14-like"/>
    <property type="match status" value="1"/>
</dbReference>
<evidence type="ECO:0000256" key="2">
    <source>
        <dbReference type="ARBA" id="ARBA00022679"/>
    </source>
</evidence>
<dbReference type="Pfam" id="PF13090">
    <property type="entry name" value="PP_kinase_C"/>
    <property type="match status" value="1"/>
</dbReference>
<evidence type="ECO:0000259" key="8">
    <source>
        <dbReference type="Pfam" id="PF02503"/>
    </source>
</evidence>
<dbReference type="SUPFAM" id="SSF56024">
    <property type="entry name" value="Phospholipase D/nuclease"/>
    <property type="match status" value="2"/>
</dbReference>
<dbReference type="Pfam" id="PF17941">
    <property type="entry name" value="PP_kinase_C_1"/>
    <property type="match status" value="1"/>
</dbReference>
<dbReference type="OrthoDB" id="74512at2157"/>
<keyword evidence="5 6" id="KW-0067">ATP-binding</keyword>